<dbReference type="GO" id="GO:0003964">
    <property type="term" value="F:RNA-directed DNA polymerase activity"/>
    <property type="evidence" value="ECO:0007669"/>
    <property type="project" value="UniProtKB-KW"/>
</dbReference>
<feature type="region of interest" description="Disordered" evidence="1">
    <location>
        <begin position="266"/>
        <end position="372"/>
    </location>
</feature>
<name>A0A2U1KWX9_ARTAN</name>
<sequence>MGMCQALKCQVVLGSDYEHVSAKEKVHIKKAGKKGTISQQGSRYFKPKSNFIYRPVSKPSPEDSDDEVLVMESGGFLDDMEDYYDGYDDQVVLPDKLQAICDQFDIRLNTRRRATFARVLVEIDSEIPLVGFVELWYESLGKVLRLRVEHDWVPPRCEDCKVFGHYLSDCQNKVNVARKVNKDGENVKPSEVKNGNNSTVSGNVNVDEGWTTAGNRRNRGGGNNVRQGNFGGYQAKRGVYVNTASGNNTSNVNTGNMGNKEVSKISEPVKNGNIGSVDESVVMNDKGVPANKGKGKVDEKISGGDGKQNSGNNDNKKNEQKKNLDNKSSNKNGNVSKSSDGRNSKDVLGSKNVSTSNRFDALGSDQDSDNSEIWNDVKSKVEKACDSGIPILEGVVKGWNEDMIKYYTEKWNSRIMMNGSPEQQLELKLKSLSNRIILLNRNISVNAKMNAEKMMQKSVLTTHDSSDVSLNNVSCIWAEIVSGISIRTANNSLWSVIQRLVFGAAVYYIWQERNFRLFQKKFRSKETVFKIIVDIVRHKLLSLKIKRSVESVKAAVIWKIPLMSINGEDNRNQNNDDNGITGFIWQGFLTRQGSWMIDDFDDSSFSRSGGDVMQTWIISLNMLSGVVSAALVMLSVGSYLDELC</sequence>
<dbReference type="EMBL" id="PKPP01013201">
    <property type="protein sequence ID" value="PWA41252.1"/>
    <property type="molecule type" value="Genomic_DNA"/>
</dbReference>
<keyword evidence="2" id="KW-0808">Transferase</keyword>
<feature type="compositionally biased region" description="Low complexity" evidence="1">
    <location>
        <begin position="326"/>
        <end position="338"/>
    </location>
</feature>
<protein>
    <submittedName>
        <fullName evidence="2">Reverse transcriptase zinc-binding domain-containing protein</fullName>
    </submittedName>
</protein>
<keyword evidence="2" id="KW-0695">RNA-directed DNA polymerase</keyword>
<dbReference type="AlphaFoldDB" id="A0A2U1KWX9"/>
<feature type="region of interest" description="Disordered" evidence="1">
    <location>
        <begin position="185"/>
        <end position="231"/>
    </location>
</feature>
<organism evidence="2 3">
    <name type="scientific">Artemisia annua</name>
    <name type="common">Sweet wormwood</name>
    <dbReference type="NCBI Taxonomy" id="35608"/>
    <lineage>
        <taxon>Eukaryota</taxon>
        <taxon>Viridiplantae</taxon>
        <taxon>Streptophyta</taxon>
        <taxon>Embryophyta</taxon>
        <taxon>Tracheophyta</taxon>
        <taxon>Spermatophyta</taxon>
        <taxon>Magnoliopsida</taxon>
        <taxon>eudicotyledons</taxon>
        <taxon>Gunneridae</taxon>
        <taxon>Pentapetalae</taxon>
        <taxon>asterids</taxon>
        <taxon>campanulids</taxon>
        <taxon>Asterales</taxon>
        <taxon>Asteraceae</taxon>
        <taxon>Asteroideae</taxon>
        <taxon>Anthemideae</taxon>
        <taxon>Artemisiinae</taxon>
        <taxon>Artemisia</taxon>
    </lineage>
</organism>
<feature type="compositionally biased region" description="Low complexity" evidence="1">
    <location>
        <begin position="192"/>
        <end position="206"/>
    </location>
</feature>
<gene>
    <name evidence="2" type="ORF">CTI12_AA553630</name>
</gene>
<comment type="caution">
    <text evidence="2">The sequence shown here is derived from an EMBL/GenBank/DDBJ whole genome shotgun (WGS) entry which is preliminary data.</text>
</comment>
<proteinExistence type="predicted"/>
<dbReference type="Proteomes" id="UP000245207">
    <property type="component" value="Unassembled WGS sequence"/>
</dbReference>
<reference evidence="2 3" key="1">
    <citation type="journal article" date="2018" name="Mol. Plant">
        <title>The genome of Artemisia annua provides insight into the evolution of Asteraceae family and artemisinin biosynthesis.</title>
        <authorList>
            <person name="Shen Q."/>
            <person name="Zhang L."/>
            <person name="Liao Z."/>
            <person name="Wang S."/>
            <person name="Yan T."/>
            <person name="Shi P."/>
            <person name="Liu M."/>
            <person name="Fu X."/>
            <person name="Pan Q."/>
            <person name="Wang Y."/>
            <person name="Lv Z."/>
            <person name="Lu X."/>
            <person name="Zhang F."/>
            <person name="Jiang W."/>
            <person name="Ma Y."/>
            <person name="Chen M."/>
            <person name="Hao X."/>
            <person name="Li L."/>
            <person name="Tang Y."/>
            <person name="Lv G."/>
            <person name="Zhou Y."/>
            <person name="Sun X."/>
            <person name="Brodelius P.E."/>
            <person name="Rose J.K.C."/>
            <person name="Tang K."/>
        </authorList>
    </citation>
    <scope>NUCLEOTIDE SEQUENCE [LARGE SCALE GENOMIC DNA]</scope>
    <source>
        <strain evidence="3">cv. Huhao1</strain>
        <tissue evidence="2">Leaf</tissue>
    </source>
</reference>
<keyword evidence="2" id="KW-0548">Nucleotidyltransferase</keyword>
<accession>A0A2U1KWX9</accession>
<evidence type="ECO:0000256" key="1">
    <source>
        <dbReference type="SAM" id="MobiDB-lite"/>
    </source>
</evidence>
<evidence type="ECO:0000313" key="3">
    <source>
        <dbReference type="Proteomes" id="UP000245207"/>
    </source>
</evidence>
<keyword evidence="3" id="KW-1185">Reference proteome</keyword>
<evidence type="ECO:0000313" key="2">
    <source>
        <dbReference type="EMBL" id="PWA41252.1"/>
    </source>
</evidence>
<feature type="compositionally biased region" description="Basic and acidic residues" evidence="1">
    <location>
        <begin position="314"/>
        <end position="325"/>
    </location>
</feature>